<reference evidence="1 2" key="1">
    <citation type="journal article" date="2013" name="Nat. Commun.">
        <title>The evolution and pathogenic mechanisms of the rice sheath blight pathogen.</title>
        <authorList>
            <person name="Zheng A."/>
            <person name="Lin R."/>
            <person name="Xu L."/>
            <person name="Qin P."/>
            <person name="Tang C."/>
            <person name="Ai P."/>
            <person name="Zhang D."/>
            <person name="Liu Y."/>
            <person name="Sun Z."/>
            <person name="Feng H."/>
            <person name="Wang Y."/>
            <person name="Chen Y."/>
            <person name="Liang X."/>
            <person name="Fu R."/>
            <person name="Li Q."/>
            <person name="Zhang J."/>
            <person name="Yu X."/>
            <person name="Xie Z."/>
            <person name="Ding L."/>
            <person name="Guan P."/>
            <person name="Tang J."/>
            <person name="Liang Y."/>
            <person name="Wang S."/>
            <person name="Deng Q."/>
            <person name="Li S."/>
            <person name="Zhu J."/>
            <person name="Wang L."/>
            <person name="Liu H."/>
            <person name="Li P."/>
        </authorList>
    </citation>
    <scope>NUCLEOTIDE SEQUENCE [LARGE SCALE GENOMIC DNA]</scope>
    <source>
        <strain evidence="2">AG-1 IA</strain>
    </source>
</reference>
<dbReference type="Proteomes" id="UP000011668">
    <property type="component" value="Unassembled WGS sequence"/>
</dbReference>
<gene>
    <name evidence="1" type="ORF">AG1IA_05074</name>
</gene>
<name>L8WVV2_THACA</name>
<comment type="caution">
    <text evidence="1">The sequence shown here is derived from an EMBL/GenBank/DDBJ whole genome shotgun (WGS) entry which is preliminary data.</text>
</comment>
<dbReference type="EMBL" id="AFRT01001272">
    <property type="protein sequence ID" value="ELU40898.1"/>
    <property type="molecule type" value="Genomic_DNA"/>
</dbReference>
<proteinExistence type="predicted"/>
<evidence type="ECO:0000313" key="2">
    <source>
        <dbReference type="Proteomes" id="UP000011668"/>
    </source>
</evidence>
<keyword evidence="2" id="KW-1185">Reference proteome</keyword>
<protein>
    <submittedName>
        <fullName evidence="1">Uncharacterized protein</fullName>
    </submittedName>
</protein>
<evidence type="ECO:0000313" key="1">
    <source>
        <dbReference type="EMBL" id="ELU40898.1"/>
    </source>
</evidence>
<sequence>MTSVFYDQEWIENLPSPSAQSARLAKKIGGGQFALTASILADVGGCQSNKGRVVIYSPVVPVGKTAVSMEIWPCKTRVNARFSCAVGVPKC</sequence>
<dbReference type="AlphaFoldDB" id="L8WVV2"/>
<organism evidence="1 2">
    <name type="scientific">Thanatephorus cucumeris (strain AG1-IA)</name>
    <name type="common">Rice sheath blight fungus</name>
    <name type="synonym">Rhizoctonia solani</name>
    <dbReference type="NCBI Taxonomy" id="983506"/>
    <lineage>
        <taxon>Eukaryota</taxon>
        <taxon>Fungi</taxon>
        <taxon>Dikarya</taxon>
        <taxon>Basidiomycota</taxon>
        <taxon>Agaricomycotina</taxon>
        <taxon>Agaricomycetes</taxon>
        <taxon>Cantharellales</taxon>
        <taxon>Ceratobasidiaceae</taxon>
        <taxon>Rhizoctonia</taxon>
        <taxon>Rhizoctonia solani AG-1</taxon>
    </lineage>
</organism>
<accession>L8WVV2</accession>
<dbReference type="HOGENOM" id="CLU_2428574_0_0_1"/>